<feature type="transmembrane region" description="Helical" evidence="14">
    <location>
        <begin position="538"/>
        <end position="560"/>
    </location>
</feature>
<dbReference type="Proteomes" id="UP001370490">
    <property type="component" value="Unassembled WGS sequence"/>
</dbReference>
<keyword evidence="9" id="KW-0833">Ubl conjugation pathway</keyword>
<feature type="compositionally biased region" description="Basic and acidic residues" evidence="13">
    <location>
        <begin position="251"/>
        <end position="262"/>
    </location>
</feature>
<dbReference type="Gene3D" id="3.30.40.10">
    <property type="entry name" value="Zinc/RING finger domain, C3HC4 (zinc finger)"/>
    <property type="match status" value="1"/>
</dbReference>
<dbReference type="InterPro" id="IPR011016">
    <property type="entry name" value="Znf_RING-CH"/>
</dbReference>
<feature type="transmembrane region" description="Helical" evidence="14">
    <location>
        <begin position="648"/>
        <end position="672"/>
    </location>
</feature>
<feature type="region of interest" description="Disordered" evidence="13">
    <location>
        <begin position="1"/>
        <end position="72"/>
    </location>
</feature>
<evidence type="ECO:0000256" key="5">
    <source>
        <dbReference type="ARBA" id="ARBA00022679"/>
    </source>
</evidence>
<evidence type="ECO:0000256" key="10">
    <source>
        <dbReference type="ARBA" id="ARBA00022833"/>
    </source>
</evidence>
<gene>
    <name evidence="16" type="ORF">RJ641_013632</name>
</gene>
<evidence type="ECO:0000256" key="1">
    <source>
        <dbReference type="ARBA" id="ARBA00000900"/>
    </source>
</evidence>
<evidence type="ECO:0000313" key="16">
    <source>
        <dbReference type="EMBL" id="KAK6946088.1"/>
    </source>
</evidence>
<feature type="transmembrane region" description="Helical" evidence="14">
    <location>
        <begin position="745"/>
        <end position="764"/>
    </location>
</feature>
<organism evidence="16 17">
    <name type="scientific">Dillenia turbinata</name>
    <dbReference type="NCBI Taxonomy" id="194707"/>
    <lineage>
        <taxon>Eukaryota</taxon>
        <taxon>Viridiplantae</taxon>
        <taxon>Streptophyta</taxon>
        <taxon>Embryophyta</taxon>
        <taxon>Tracheophyta</taxon>
        <taxon>Spermatophyta</taxon>
        <taxon>Magnoliopsida</taxon>
        <taxon>eudicotyledons</taxon>
        <taxon>Gunneridae</taxon>
        <taxon>Pentapetalae</taxon>
        <taxon>Dilleniales</taxon>
        <taxon>Dilleniaceae</taxon>
        <taxon>Dillenia</taxon>
    </lineage>
</organism>
<feature type="compositionally biased region" description="Basic and acidic residues" evidence="13">
    <location>
        <begin position="9"/>
        <end position="18"/>
    </location>
</feature>
<feature type="transmembrane region" description="Helical" evidence="14">
    <location>
        <begin position="421"/>
        <end position="445"/>
    </location>
</feature>
<evidence type="ECO:0000256" key="12">
    <source>
        <dbReference type="ARBA" id="ARBA00023136"/>
    </source>
</evidence>
<evidence type="ECO:0000256" key="3">
    <source>
        <dbReference type="ARBA" id="ARBA00004906"/>
    </source>
</evidence>
<dbReference type="AlphaFoldDB" id="A0AAN8W4F7"/>
<feature type="region of interest" description="Disordered" evidence="13">
    <location>
        <begin position="251"/>
        <end position="288"/>
    </location>
</feature>
<keyword evidence="12 14" id="KW-0472">Membrane</keyword>
<evidence type="ECO:0000256" key="6">
    <source>
        <dbReference type="ARBA" id="ARBA00022692"/>
    </source>
</evidence>
<dbReference type="SMART" id="SM00744">
    <property type="entry name" value="RINGv"/>
    <property type="match status" value="1"/>
</dbReference>
<sequence>MEIAPAVSIREREERETAGEDASINDVNLSSSSSSSSSASDSVSSSSASQNSSKEIENAATSRFNADDDDEEGDVCRICRNPGDAENPLLYPCACSGSIKFVHQDCLLQWLNHSNARQCEVANYLQKVCKHAFSFSPVYAENAPARLPFQEFVFGIAMKAFHVLQFFLRLSFVLSVWLLIIPFITFWIWRLAFVRSFGEAQRLFLSHFSTTVILTDCLHGFLLSASIVFIFLGATSLRDYFRHLREIGGQDAERDDENERNGARAARRPPGQANQNFAGDGNGEEAAGAQGIAGAGQLIRRNAENVAARWEMQAARLEAHVEQMFDGLDDADGAEDVPFDELVGMQGPVFHLVENAFTCWVSALLSVGIVDSCFLAFSFYGASNGLKKAVKKNHWARNCGKNQSNNVTNGMHLQVLASNMIFLGVVIFVPFSLGRVILHYISWLFSSGSSPVLSTVMPLRESDLSLANITFKNALGTVTNLTSEGQENGLLNQATEILMANASEVNNVSSNVTSSFSADLLKGAAIGTFQLSDVATLAIGYMFIFSLIVIYLGVIALIRYTKGEPLTRGRFYGLASIAETIPSLFRQFLVAMRHLMTMIKVAFLLAIELGVFPLMCGWWLDVCTIKMFGKSMTQRIELFSFSPLASSMVHWIVGIVYMLQISIFVSLLRGVLRNGVLYFLRDPADPNYNPFRDLIDDPVHKHARRVLLSVAVYGSLIVMLVFLPVKLAMWMAPSIFPLNISVSDPFTEIPADMLLFQICIPFAIEHFKLRTTIKSLLRCWFTAVGWALGLTEFLLPRPEYNGSQDNGNAEPGRQDRGHPQVVGEDQALLAAAPADDMNNAGGDSIVAEEDDADEPSDSEYSFVLRIVLLLVVAWMTLLLVNSALIVIPISLGRGLFNAIPLLPIAHGIKCNDLYAFIIGSYVIWTAVAGVRYTVEHIKTRRGRVLLNQIWKWSGIVVKSSALLAIWIFVIPVLIGLLFELLVIVPMRVPVDESPVFLLYQDWALGLIFLKIWTRLVMLDHMMPLVDESWRIKFERVRDDGFSRLQGLWVLQEIVIPIIMKLLTALCVPYVLARGVFPVLGYPLVVNSAIYRFAWLGCLCLSLLCFCAKRFHVWFTNLHNSIRDDRYLIGRRLHNYGEDAPQNETETSSQTQDSDLHGIGLIRRDQEVDMGLRLRRANRQVA</sequence>
<dbReference type="Pfam" id="PF12906">
    <property type="entry name" value="RINGv"/>
    <property type="match status" value="1"/>
</dbReference>
<comment type="catalytic activity">
    <reaction evidence="1">
        <text>S-ubiquitinyl-[E2 ubiquitin-conjugating enzyme]-L-cysteine + [acceptor protein]-L-lysine = [E2 ubiquitin-conjugating enzyme]-L-cysteine + N(6)-ubiquitinyl-[acceptor protein]-L-lysine.</text>
        <dbReference type="EC" id="2.3.2.27"/>
    </reaction>
</comment>
<evidence type="ECO:0000256" key="11">
    <source>
        <dbReference type="ARBA" id="ARBA00022989"/>
    </source>
</evidence>
<dbReference type="GO" id="GO:0036503">
    <property type="term" value="P:ERAD pathway"/>
    <property type="evidence" value="ECO:0007669"/>
    <property type="project" value="TreeGrafter"/>
</dbReference>
<feature type="transmembrane region" description="Helical" evidence="14">
    <location>
        <begin position="996"/>
        <end position="1013"/>
    </location>
</feature>
<keyword evidence="11 14" id="KW-1133">Transmembrane helix</keyword>
<evidence type="ECO:0000256" key="8">
    <source>
        <dbReference type="ARBA" id="ARBA00022771"/>
    </source>
</evidence>
<dbReference type="GO" id="GO:0005789">
    <property type="term" value="C:endoplasmic reticulum membrane"/>
    <property type="evidence" value="ECO:0007669"/>
    <property type="project" value="TreeGrafter"/>
</dbReference>
<evidence type="ECO:0000256" key="7">
    <source>
        <dbReference type="ARBA" id="ARBA00022723"/>
    </source>
</evidence>
<dbReference type="PANTHER" id="PTHR13145:SF0">
    <property type="entry name" value="E3 UBIQUITIN-PROTEIN LIGASE MARCHF6"/>
    <property type="match status" value="1"/>
</dbReference>
<evidence type="ECO:0000313" key="17">
    <source>
        <dbReference type="Proteomes" id="UP001370490"/>
    </source>
</evidence>
<dbReference type="EC" id="2.3.2.27" evidence="4"/>
<dbReference type="InterPro" id="IPR056521">
    <property type="entry name" value="MARCHF6-like_C"/>
</dbReference>
<feature type="transmembrane region" description="Helical" evidence="14">
    <location>
        <begin position="862"/>
        <end position="884"/>
    </location>
</feature>
<feature type="transmembrane region" description="Helical" evidence="14">
    <location>
        <begin position="1088"/>
        <end position="1107"/>
    </location>
</feature>
<keyword evidence="17" id="KW-1185">Reference proteome</keyword>
<comment type="caution">
    <text evidence="16">The sequence shown here is derived from an EMBL/GenBank/DDBJ whole genome shotgun (WGS) entry which is preliminary data.</text>
</comment>
<proteinExistence type="predicted"/>
<dbReference type="FunFam" id="3.30.40.10:FF:000288">
    <property type="entry name" value="Probable E3 ubiquitin ligase SUD1"/>
    <property type="match status" value="1"/>
</dbReference>
<accession>A0AAN8W4F7</accession>
<keyword evidence="6 14" id="KW-0812">Transmembrane</keyword>
<evidence type="ECO:0000256" key="2">
    <source>
        <dbReference type="ARBA" id="ARBA00004141"/>
    </source>
</evidence>
<feature type="transmembrane region" description="Helical" evidence="14">
    <location>
        <begin position="914"/>
        <end position="934"/>
    </location>
</feature>
<feature type="transmembrane region" description="Helical" evidence="14">
    <location>
        <begin position="166"/>
        <end position="188"/>
    </location>
</feature>
<feature type="transmembrane region" description="Helical" evidence="14">
    <location>
        <begin position="208"/>
        <end position="232"/>
    </location>
</feature>
<protein>
    <recommendedName>
        <fullName evidence="4">RING-type E3 ubiquitin transferase</fullName>
        <ecNumber evidence="4">2.3.2.27</ecNumber>
    </recommendedName>
</protein>
<feature type="transmembrane region" description="Helical" evidence="14">
    <location>
        <begin position="955"/>
        <end position="984"/>
    </location>
</feature>
<evidence type="ECO:0000256" key="14">
    <source>
        <dbReference type="SAM" id="Phobius"/>
    </source>
</evidence>
<keyword evidence="5" id="KW-0808">Transferase</keyword>
<name>A0AAN8W4F7_9MAGN</name>
<feature type="compositionally biased region" description="Low complexity" evidence="13">
    <location>
        <begin position="268"/>
        <end position="288"/>
    </location>
</feature>
<dbReference type="SUPFAM" id="SSF57850">
    <property type="entry name" value="RING/U-box"/>
    <property type="match status" value="1"/>
</dbReference>
<comment type="subcellular location">
    <subcellularLocation>
        <location evidence="2">Membrane</location>
        <topology evidence="2">Multi-pass membrane protein</topology>
    </subcellularLocation>
</comment>
<dbReference type="GO" id="GO:0008270">
    <property type="term" value="F:zinc ion binding"/>
    <property type="evidence" value="ECO:0007669"/>
    <property type="project" value="UniProtKB-KW"/>
</dbReference>
<evidence type="ECO:0000256" key="4">
    <source>
        <dbReference type="ARBA" id="ARBA00012483"/>
    </source>
</evidence>
<keyword evidence="10" id="KW-0862">Zinc</keyword>
<keyword evidence="7" id="KW-0479">Metal-binding</keyword>
<evidence type="ECO:0000256" key="9">
    <source>
        <dbReference type="ARBA" id="ARBA00022786"/>
    </source>
</evidence>
<feature type="transmembrane region" description="Helical" evidence="14">
    <location>
        <begin position="1053"/>
        <end position="1076"/>
    </location>
</feature>
<evidence type="ECO:0000256" key="13">
    <source>
        <dbReference type="SAM" id="MobiDB-lite"/>
    </source>
</evidence>
<reference evidence="16 17" key="1">
    <citation type="submission" date="2023-12" db="EMBL/GenBank/DDBJ databases">
        <title>A high-quality genome assembly for Dillenia turbinata (Dilleniales).</title>
        <authorList>
            <person name="Chanderbali A."/>
        </authorList>
    </citation>
    <scope>NUCLEOTIDE SEQUENCE [LARGE SCALE GENOMIC DNA]</scope>
    <source>
        <strain evidence="16">LSX21</strain>
        <tissue evidence="16">Leaf</tissue>
    </source>
</reference>
<keyword evidence="8" id="KW-0863">Zinc-finger</keyword>
<comment type="pathway">
    <text evidence="3">Protein modification; protein ubiquitination.</text>
</comment>
<dbReference type="PANTHER" id="PTHR13145">
    <property type="entry name" value="SSM4 PROTEIN"/>
    <property type="match status" value="1"/>
</dbReference>
<dbReference type="GO" id="GO:0061630">
    <property type="term" value="F:ubiquitin protein ligase activity"/>
    <property type="evidence" value="ECO:0007669"/>
    <property type="project" value="UniProtKB-EC"/>
</dbReference>
<dbReference type="InterPro" id="IPR013083">
    <property type="entry name" value="Znf_RING/FYVE/PHD"/>
</dbReference>
<feature type="compositionally biased region" description="Low complexity" evidence="13">
    <location>
        <begin position="30"/>
        <end position="53"/>
    </location>
</feature>
<feature type="domain" description="RING-CH-type" evidence="15">
    <location>
        <begin position="68"/>
        <end position="136"/>
    </location>
</feature>
<dbReference type="CDD" id="cd16702">
    <property type="entry name" value="RING_CH-C4HC3_MARCH6"/>
    <property type="match status" value="1"/>
</dbReference>
<evidence type="ECO:0000259" key="15">
    <source>
        <dbReference type="PROSITE" id="PS51292"/>
    </source>
</evidence>
<dbReference type="Pfam" id="PF23113">
    <property type="entry name" value="MARCHF6_C"/>
    <property type="match status" value="1"/>
</dbReference>
<dbReference type="EMBL" id="JBAMMX010000002">
    <property type="protein sequence ID" value="KAK6946088.1"/>
    <property type="molecule type" value="Genomic_DNA"/>
</dbReference>
<feature type="transmembrane region" description="Helical" evidence="14">
    <location>
        <begin position="601"/>
        <end position="620"/>
    </location>
</feature>
<feature type="transmembrane region" description="Helical" evidence="14">
    <location>
        <begin position="706"/>
        <end position="725"/>
    </location>
</feature>
<dbReference type="PROSITE" id="PS51292">
    <property type="entry name" value="ZF_RING_CH"/>
    <property type="match status" value="1"/>
</dbReference>